<dbReference type="InterPro" id="IPR016024">
    <property type="entry name" value="ARM-type_fold"/>
</dbReference>
<dbReference type="Proteomes" id="UP000001357">
    <property type="component" value="Unassembled WGS sequence"/>
</dbReference>
<feature type="region of interest" description="Disordered" evidence="5">
    <location>
        <begin position="1"/>
        <end position="30"/>
    </location>
</feature>
<evidence type="ECO:0000259" key="6">
    <source>
        <dbReference type="Pfam" id="PF12333"/>
    </source>
</evidence>
<proteinExistence type="inferred from homology"/>
<protein>
    <recommendedName>
        <fullName evidence="10">Pre-rRNA-processing protein Ipi1 N-terminal domain-containing protein</fullName>
    </recommendedName>
</protein>
<gene>
    <name evidence="8" type="ORF">MONBRDRAFT_38094</name>
</gene>
<feature type="non-terminal residue" evidence="8">
    <location>
        <position position="604"/>
    </location>
</feature>
<dbReference type="RefSeq" id="XP_001748009.1">
    <property type="nucleotide sequence ID" value="XM_001747957.1"/>
</dbReference>
<dbReference type="InterPro" id="IPR057949">
    <property type="entry name" value="TPR_TEX10"/>
</dbReference>
<evidence type="ECO:0000313" key="9">
    <source>
        <dbReference type="Proteomes" id="UP000001357"/>
    </source>
</evidence>
<feature type="domain" description="Pre-rRNA-processing protein Ipi1 N-terminal" evidence="6">
    <location>
        <begin position="144"/>
        <end position="240"/>
    </location>
</feature>
<organism evidence="8 9">
    <name type="scientific">Monosiga brevicollis</name>
    <name type="common">Choanoflagellate</name>
    <dbReference type="NCBI Taxonomy" id="81824"/>
    <lineage>
        <taxon>Eukaryota</taxon>
        <taxon>Choanoflagellata</taxon>
        <taxon>Craspedida</taxon>
        <taxon>Salpingoecidae</taxon>
        <taxon>Monosiga</taxon>
    </lineage>
</organism>
<dbReference type="eggNOG" id="KOG2149">
    <property type="taxonomic scope" value="Eukaryota"/>
</dbReference>
<dbReference type="Gene3D" id="1.25.10.10">
    <property type="entry name" value="Leucine-rich Repeat Variant"/>
    <property type="match status" value="1"/>
</dbReference>
<evidence type="ECO:0000259" key="7">
    <source>
        <dbReference type="Pfam" id="PF25781"/>
    </source>
</evidence>
<keyword evidence="4" id="KW-0539">Nucleus</keyword>
<evidence type="ECO:0000256" key="4">
    <source>
        <dbReference type="ARBA" id="ARBA00023242"/>
    </source>
</evidence>
<evidence type="ECO:0008006" key="10">
    <source>
        <dbReference type="Google" id="ProtNLM"/>
    </source>
</evidence>
<evidence type="ECO:0000256" key="5">
    <source>
        <dbReference type="SAM" id="MobiDB-lite"/>
    </source>
</evidence>
<dbReference type="AlphaFoldDB" id="A9V5M5"/>
<keyword evidence="9" id="KW-1185">Reference proteome</keyword>
<dbReference type="GO" id="GO:0071339">
    <property type="term" value="C:MLL1 complex"/>
    <property type="evidence" value="ECO:0000318"/>
    <property type="project" value="GO_Central"/>
</dbReference>
<reference evidence="8 9" key="1">
    <citation type="journal article" date="2008" name="Nature">
        <title>The genome of the choanoflagellate Monosiga brevicollis and the origin of metazoans.</title>
        <authorList>
            <consortium name="JGI Sequencing"/>
            <person name="King N."/>
            <person name="Westbrook M.J."/>
            <person name="Young S.L."/>
            <person name="Kuo A."/>
            <person name="Abedin M."/>
            <person name="Chapman J."/>
            <person name="Fairclough S."/>
            <person name="Hellsten U."/>
            <person name="Isogai Y."/>
            <person name="Letunic I."/>
            <person name="Marr M."/>
            <person name="Pincus D."/>
            <person name="Putnam N."/>
            <person name="Rokas A."/>
            <person name="Wright K.J."/>
            <person name="Zuzow R."/>
            <person name="Dirks W."/>
            <person name="Good M."/>
            <person name="Goodstein D."/>
            <person name="Lemons D."/>
            <person name="Li W."/>
            <person name="Lyons J.B."/>
            <person name="Morris A."/>
            <person name="Nichols S."/>
            <person name="Richter D.J."/>
            <person name="Salamov A."/>
            <person name="Bork P."/>
            <person name="Lim W.A."/>
            <person name="Manning G."/>
            <person name="Miller W.T."/>
            <person name="McGinnis W."/>
            <person name="Shapiro H."/>
            <person name="Tjian R."/>
            <person name="Grigoriev I.V."/>
            <person name="Rokhsar D."/>
        </authorList>
    </citation>
    <scope>NUCLEOTIDE SEQUENCE [LARGE SCALE GENOMIC DNA]</scope>
    <source>
        <strain evidence="9">MX1 / ATCC 50154</strain>
    </source>
</reference>
<dbReference type="SUPFAM" id="SSF48371">
    <property type="entry name" value="ARM repeat"/>
    <property type="match status" value="1"/>
</dbReference>
<evidence type="ECO:0000313" key="8">
    <source>
        <dbReference type="EMBL" id="EDQ87066.1"/>
    </source>
</evidence>
<comment type="similarity">
    <text evidence="3">Belongs to the IPI1/TEX10 family.</text>
</comment>
<evidence type="ECO:0000256" key="2">
    <source>
        <dbReference type="ARBA" id="ARBA00004642"/>
    </source>
</evidence>
<dbReference type="GO" id="GO:0005634">
    <property type="term" value="C:nucleus"/>
    <property type="evidence" value="ECO:0000318"/>
    <property type="project" value="GO_Central"/>
</dbReference>
<dbReference type="PANTHER" id="PTHR16056:SF2">
    <property type="entry name" value="TESTIS-EXPRESSED PROTEIN 10"/>
    <property type="match status" value="1"/>
</dbReference>
<dbReference type="PANTHER" id="PTHR16056">
    <property type="entry name" value="REGULATOR OF MICROTUBULE DYNAMICS PROTEIN"/>
    <property type="match status" value="1"/>
</dbReference>
<dbReference type="InterPro" id="IPR011989">
    <property type="entry name" value="ARM-like"/>
</dbReference>
<evidence type="ECO:0000256" key="3">
    <source>
        <dbReference type="ARBA" id="ARBA00006427"/>
    </source>
</evidence>
<dbReference type="InterPro" id="IPR024679">
    <property type="entry name" value="Ipi1_N"/>
</dbReference>
<accession>A9V5M5</accession>
<dbReference type="GeneID" id="5893359"/>
<name>A9V5M5_MONBE</name>
<dbReference type="EMBL" id="CH991561">
    <property type="protein sequence ID" value="EDQ87066.1"/>
    <property type="molecule type" value="Genomic_DNA"/>
</dbReference>
<feature type="domain" description="TEX10-like TPR repeats" evidence="7">
    <location>
        <begin position="494"/>
        <end position="599"/>
    </location>
</feature>
<dbReference type="KEGG" id="mbr:MONBRDRAFT_38094"/>
<dbReference type="Pfam" id="PF12333">
    <property type="entry name" value="Ipi1_N"/>
    <property type="match status" value="1"/>
</dbReference>
<dbReference type="STRING" id="81824.A9V5M5"/>
<dbReference type="InParanoid" id="A9V5M5"/>
<sequence length="604" mass="65897">MAKQKAKKNVQSYLGKSGPDFQKKKTKVGRKAIAENATNTSFATRSINLRTQLQRDDDELVNERGQGLKDLSAKCSHHNAHTRADSLQGFVQLIELHPAVVEQPSSVLRILEATLRLVNDDHAPVRRALAQLLHLLAHQVPRALLQPFRELIVAQTVIAMTSLNHDVRYDALDTVALWLEFLDLSPEARRQLANQLLLMISSETQSSSGQLTRAIGTAPNSRLAKQKTRIRVLGLVQQALQLDASPSVTTPPSQARQPTAAGQRLGLGGSFVRKAAEILTVSNGSAPTDHAVDPSLLAVLDGTWRELVGDGELDADSDLSSLQAMIILVSIIRVVAKDTRLKTAEETDMLHSLCAELLHHLPMAPLAIVEGTVAPASQTALLDINLGLMELAAAFPGDDFYLVANQGAHVLLTQLLEAAATVPRVLELLTARIERLGIRFKQLMTDTRDGALLRAYIAFSQQLEPGSAISLFVDGQLTEWLLSVELDTATAQMVASLWLVELPKRLWQMGAKHLDATGQLLNMLILVLQRLDTGEEAAATALTRLAGRYAAYFCAARRGSHVLGPFRKLPANLQHQAMDLVLHLLPFDAKLLAEVERAILALNQ</sequence>
<dbReference type="Pfam" id="PF25781">
    <property type="entry name" value="TPR_TEX10"/>
    <property type="match status" value="1"/>
</dbReference>
<evidence type="ECO:0000256" key="1">
    <source>
        <dbReference type="ARBA" id="ARBA00004604"/>
    </source>
</evidence>
<comment type="subcellular location">
    <subcellularLocation>
        <location evidence="1">Nucleus</location>
        <location evidence="1">Nucleolus</location>
    </subcellularLocation>
    <subcellularLocation>
        <location evidence="2">Nucleus</location>
        <location evidence="2">Nucleoplasm</location>
    </subcellularLocation>
</comment>